<organism evidence="9 10">
    <name type="scientific">Winogradskyella arenosi</name>
    <dbReference type="NCBI Taxonomy" id="533325"/>
    <lineage>
        <taxon>Bacteria</taxon>
        <taxon>Pseudomonadati</taxon>
        <taxon>Bacteroidota</taxon>
        <taxon>Flavobacteriia</taxon>
        <taxon>Flavobacteriales</taxon>
        <taxon>Flavobacteriaceae</taxon>
        <taxon>Winogradskyella</taxon>
    </lineage>
</organism>
<dbReference type="SMART" id="SM00387">
    <property type="entry name" value="HATPase_c"/>
    <property type="match status" value="1"/>
</dbReference>
<dbReference type="InterPro" id="IPR050736">
    <property type="entry name" value="Sensor_HK_Regulatory"/>
</dbReference>
<feature type="transmembrane region" description="Helical" evidence="7">
    <location>
        <begin position="65"/>
        <end position="82"/>
    </location>
</feature>
<dbReference type="Proteomes" id="UP000253436">
    <property type="component" value="Unassembled WGS sequence"/>
</dbReference>
<dbReference type="InterPro" id="IPR003594">
    <property type="entry name" value="HATPase_dom"/>
</dbReference>
<dbReference type="PANTHER" id="PTHR43711:SF31">
    <property type="entry name" value="HISTIDINE KINASE"/>
    <property type="match status" value="1"/>
</dbReference>
<accession>A0A368ZEX1</accession>
<evidence type="ECO:0000313" key="10">
    <source>
        <dbReference type="Proteomes" id="UP000253436"/>
    </source>
</evidence>
<evidence type="ECO:0000256" key="5">
    <source>
        <dbReference type="ARBA" id="ARBA00022777"/>
    </source>
</evidence>
<dbReference type="SMART" id="SM00388">
    <property type="entry name" value="HisKA"/>
    <property type="match status" value="1"/>
</dbReference>
<feature type="domain" description="Histidine kinase" evidence="8">
    <location>
        <begin position="238"/>
        <end position="459"/>
    </location>
</feature>
<evidence type="ECO:0000256" key="3">
    <source>
        <dbReference type="ARBA" id="ARBA00022553"/>
    </source>
</evidence>
<dbReference type="InterPro" id="IPR036890">
    <property type="entry name" value="HATPase_C_sf"/>
</dbReference>
<keyword evidence="10" id="KW-1185">Reference proteome</keyword>
<dbReference type="CDD" id="cd00082">
    <property type="entry name" value="HisKA"/>
    <property type="match status" value="1"/>
</dbReference>
<evidence type="ECO:0000256" key="1">
    <source>
        <dbReference type="ARBA" id="ARBA00000085"/>
    </source>
</evidence>
<sequence>MLKRLWSAYHQWYIKYSRFSKEDGQDELAYFRNKLFVSILILILPLGVISYIPSAITALILDKPFVFYVDTIAISLIAFLFFNNKMSLNTKKVVFAANLFVLSFALVLYIGLKSSSGLILFMLCVLVTLFSGRKSGVNTALAAAFVYFLIALSVYFKIFNFKVFQDEQIQVISIVFINNILFILMAVFSVSFLVQHLHNALLKENSLQEALVIKHENVIKAKEKAEQSDQLKTAFLANMSHEIRTPMYGILGCADLLKSYNTDDEEFKEYVSIIEGNGQELLDVMTDILNISKIETGLMTLSITNFNVNAVIDSIFTSFLAEAKAKQIKLTLNNFIANKDQMINSDQGKFTDVLKHLMENAIKYTEEGGHIILNCNVNIETSQLNFILNDTGIGVPKDKLESIFNTFYQVDVLNKDALHGSGIGLSISKAFIEMLGGQLELESHYGEGTSFLFEIDMNLKEKAPQSE</sequence>
<dbReference type="Gene3D" id="3.30.565.10">
    <property type="entry name" value="Histidine kinase-like ATPase, C-terminal domain"/>
    <property type="match status" value="1"/>
</dbReference>
<dbReference type="Gene3D" id="1.10.287.130">
    <property type="match status" value="1"/>
</dbReference>
<reference evidence="9 10" key="1">
    <citation type="submission" date="2018-07" db="EMBL/GenBank/DDBJ databases">
        <title>Genomic Encyclopedia of Type Strains, Phase III (KMG-III): the genomes of soil and plant-associated and newly described type strains.</title>
        <authorList>
            <person name="Whitman W."/>
        </authorList>
    </citation>
    <scope>NUCLEOTIDE SEQUENCE [LARGE SCALE GENOMIC DNA]</scope>
    <source>
        <strain evidence="9 10">CECT 7958</strain>
    </source>
</reference>
<name>A0A368ZEX1_9FLAO</name>
<evidence type="ECO:0000313" key="9">
    <source>
        <dbReference type="EMBL" id="RCW90175.1"/>
    </source>
</evidence>
<keyword evidence="5" id="KW-0418">Kinase</keyword>
<feature type="transmembrane region" description="Helical" evidence="7">
    <location>
        <begin position="139"/>
        <end position="159"/>
    </location>
</feature>
<gene>
    <name evidence="9" type="ORF">DFQ08_10564</name>
</gene>
<dbReference type="EMBL" id="QPJO01000005">
    <property type="protein sequence ID" value="RCW90175.1"/>
    <property type="molecule type" value="Genomic_DNA"/>
</dbReference>
<dbReference type="Pfam" id="PF00512">
    <property type="entry name" value="HisKA"/>
    <property type="match status" value="1"/>
</dbReference>
<dbReference type="PROSITE" id="PS50109">
    <property type="entry name" value="HIS_KIN"/>
    <property type="match status" value="1"/>
</dbReference>
<feature type="transmembrane region" description="Helical" evidence="7">
    <location>
        <begin position="171"/>
        <end position="194"/>
    </location>
</feature>
<evidence type="ECO:0000256" key="6">
    <source>
        <dbReference type="ARBA" id="ARBA00023012"/>
    </source>
</evidence>
<evidence type="ECO:0000256" key="7">
    <source>
        <dbReference type="SAM" id="Phobius"/>
    </source>
</evidence>
<dbReference type="Pfam" id="PF20969">
    <property type="entry name" value="MASE11"/>
    <property type="match status" value="1"/>
</dbReference>
<dbReference type="InterPro" id="IPR036097">
    <property type="entry name" value="HisK_dim/P_sf"/>
</dbReference>
<keyword evidence="3" id="KW-0597">Phosphoprotein</keyword>
<keyword evidence="6" id="KW-0902">Two-component regulatory system</keyword>
<dbReference type="PANTHER" id="PTHR43711">
    <property type="entry name" value="TWO-COMPONENT HISTIDINE KINASE"/>
    <property type="match status" value="1"/>
</dbReference>
<dbReference type="PRINTS" id="PR00344">
    <property type="entry name" value="BCTRLSENSOR"/>
</dbReference>
<feature type="transmembrane region" description="Helical" evidence="7">
    <location>
        <begin position="35"/>
        <end position="59"/>
    </location>
</feature>
<keyword evidence="7" id="KW-1133">Transmembrane helix</keyword>
<dbReference type="RefSeq" id="WP_114310578.1">
    <property type="nucleotide sequence ID" value="NZ_QPJO01000005.1"/>
</dbReference>
<keyword evidence="7" id="KW-0472">Membrane</keyword>
<dbReference type="Pfam" id="PF02518">
    <property type="entry name" value="HATPase_c"/>
    <property type="match status" value="1"/>
</dbReference>
<dbReference type="AlphaFoldDB" id="A0A368ZEX1"/>
<feature type="transmembrane region" description="Helical" evidence="7">
    <location>
        <begin position="94"/>
        <end position="110"/>
    </location>
</feature>
<dbReference type="InterPro" id="IPR003661">
    <property type="entry name" value="HisK_dim/P_dom"/>
</dbReference>
<keyword evidence="7" id="KW-0812">Transmembrane</keyword>
<dbReference type="SUPFAM" id="SSF55874">
    <property type="entry name" value="ATPase domain of HSP90 chaperone/DNA topoisomerase II/histidine kinase"/>
    <property type="match status" value="1"/>
</dbReference>
<proteinExistence type="predicted"/>
<comment type="caution">
    <text evidence="9">The sequence shown here is derived from an EMBL/GenBank/DDBJ whole genome shotgun (WGS) entry which is preliminary data.</text>
</comment>
<protein>
    <recommendedName>
        <fullName evidence="2">histidine kinase</fullName>
        <ecNumber evidence="2">2.7.13.3</ecNumber>
    </recommendedName>
</protein>
<dbReference type="InterPro" id="IPR004358">
    <property type="entry name" value="Sig_transdc_His_kin-like_C"/>
</dbReference>
<dbReference type="OrthoDB" id="9808408at2"/>
<evidence type="ECO:0000256" key="2">
    <source>
        <dbReference type="ARBA" id="ARBA00012438"/>
    </source>
</evidence>
<dbReference type="GO" id="GO:0000155">
    <property type="term" value="F:phosphorelay sensor kinase activity"/>
    <property type="evidence" value="ECO:0007669"/>
    <property type="project" value="InterPro"/>
</dbReference>
<comment type="catalytic activity">
    <reaction evidence="1">
        <text>ATP + protein L-histidine = ADP + protein N-phospho-L-histidine.</text>
        <dbReference type="EC" id="2.7.13.3"/>
    </reaction>
</comment>
<keyword evidence="4" id="KW-0808">Transferase</keyword>
<evidence type="ECO:0000256" key="4">
    <source>
        <dbReference type="ARBA" id="ARBA00022679"/>
    </source>
</evidence>
<dbReference type="EC" id="2.7.13.3" evidence="2"/>
<dbReference type="SUPFAM" id="SSF47384">
    <property type="entry name" value="Homodimeric domain of signal transducing histidine kinase"/>
    <property type="match status" value="1"/>
</dbReference>
<dbReference type="InterPro" id="IPR048437">
    <property type="entry name" value="MASE11"/>
</dbReference>
<dbReference type="InterPro" id="IPR005467">
    <property type="entry name" value="His_kinase_dom"/>
</dbReference>
<evidence type="ECO:0000259" key="8">
    <source>
        <dbReference type="PROSITE" id="PS50109"/>
    </source>
</evidence>